<evidence type="ECO:0000256" key="2">
    <source>
        <dbReference type="SAM" id="MobiDB-lite"/>
    </source>
</evidence>
<protein>
    <submittedName>
        <fullName evidence="3">Uncharacterized protein</fullName>
    </submittedName>
</protein>
<feature type="compositionally biased region" description="Low complexity" evidence="2">
    <location>
        <begin position="8"/>
        <end position="31"/>
    </location>
</feature>
<gene>
    <name evidence="3" type="ORF">NBU54_02225</name>
</gene>
<accession>A0AAW7TE69</accession>
<evidence type="ECO:0000256" key="1">
    <source>
        <dbReference type="SAM" id="Coils"/>
    </source>
</evidence>
<sequence>MSDEKVTQTETTQEQQQDQQQQEQTQQQEQQTVDMKTYLELVAKMEKMEQTLANEAEKAQKMAEKEQELFQKQVQLTLKENGLEKFADVVKVSNEDELKDVVKKLATIVNEIKIETGYIPADHVKTDEYSKYEKEKNVAGMIAVKLSKLFQ</sequence>
<dbReference type="AlphaFoldDB" id="A0AAW7TE69"/>
<evidence type="ECO:0000313" key="4">
    <source>
        <dbReference type="Proteomes" id="UP001176117"/>
    </source>
</evidence>
<organism evidence="3 4">
    <name type="scientific">Anoxybacillus gonensis</name>
    <dbReference type="NCBI Taxonomy" id="198467"/>
    <lineage>
        <taxon>Bacteria</taxon>
        <taxon>Bacillati</taxon>
        <taxon>Bacillota</taxon>
        <taxon>Bacilli</taxon>
        <taxon>Bacillales</taxon>
        <taxon>Anoxybacillaceae</taxon>
        <taxon>Anoxybacillus</taxon>
    </lineage>
</organism>
<dbReference type="EMBL" id="JAMOGB010000002">
    <property type="protein sequence ID" value="MDO0876495.1"/>
    <property type="molecule type" value="Genomic_DNA"/>
</dbReference>
<feature type="coiled-coil region" evidence="1">
    <location>
        <begin position="38"/>
        <end position="73"/>
    </location>
</feature>
<feature type="region of interest" description="Disordered" evidence="2">
    <location>
        <begin position="1"/>
        <end position="31"/>
    </location>
</feature>
<name>A0AAW7TE69_9BACL</name>
<proteinExistence type="predicted"/>
<dbReference type="Proteomes" id="UP001176117">
    <property type="component" value="Unassembled WGS sequence"/>
</dbReference>
<dbReference type="RefSeq" id="WP_081957688.1">
    <property type="nucleotide sequence ID" value="NZ_CP012152.1"/>
</dbReference>
<evidence type="ECO:0000313" key="3">
    <source>
        <dbReference type="EMBL" id="MDO0876495.1"/>
    </source>
</evidence>
<comment type="caution">
    <text evidence="3">The sequence shown here is derived from an EMBL/GenBank/DDBJ whole genome shotgun (WGS) entry which is preliminary data.</text>
</comment>
<keyword evidence="4" id="KW-1185">Reference proteome</keyword>
<keyword evidence="1" id="KW-0175">Coiled coil</keyword>
<reference evidence="3" key="1">
    <citation type="submission" date="2022-05" db="EMBL/GenBank/DDBJ databases">
        <title>Genome-based reclassification of Anoxybacillus salavatliensis Cihan et al. as a later heterotypic synonym of Anoxybacillus gonensis Belduz et al. 2003.</title>
        <authorList>
            <person name="Inan Bektas K."/>
            <person name="Guler H.I."/>
            <person name="Belduz A.O."/>
            <person name="Canakci S."/>
        </authorList>
    </citation>
    <scope>NUCLEOTIDE SEQUENCE</scope>
    <source>
        <strain evidence="3">NCIMB 13933</strain>
    </source>
</reference>